<feature type="transmembrane region" description="Helical" evidence="1">
    <location>
        <begin position="67"/>
        <end position="91"/>
    </location>
</feature>
<dbReference type="AlphaFoldDB" id="Q9XX69"/>
<feature type="transmembrane region" description="Helical" evidence="1">
    <location>
        <begin position="97"/>
        <end position="125"/>
    </location>
</feature>
<feature type="transmembrane region" description="Helical" evidence="1">
    <location>
        <begin position="251"/>
        <end position="278"/>
    </location>
</feature>
<dbReference type="InterPro" id="IPR018817">
    <property type="entry name" value="7TM_GPCR_serpentine_rcpt_Srz"/>
</dbReference>
<dbReference type="AGR" id="WB:WBGene00013626"/>
<dbReference type="PANTHER" id="PTHR31720">
    <property type="entry name" value="SERPENTINE RECEPTOR, CLASS Z-RELATED"/>
    <property type="match status" value="1"/>
</dbReference>
<dbReference type="CTD" id="190848"/>
<protein>
    <submittedName>
        <fullName evidence="2">Serpentine Receptor, class Z</fullName>
    </submittedName>
</protein>
<keyword evidence="1" id="KW-1133">Transmembrane helix</keyword>
<evidence type="ECO:0000313" key="2">
    <source>
        <dbReference type="EMBL" id="CAA20966.1"/>
    </source>
</evidence>
<dbReference type="FunCoup" id="Q9XX69">
    <property type="interactions" value="2"/>
</dbReference>
<proteinExistence type="predicted"/>
<dbReference type="GeneID" id="190848"/>
<keyword evidence="2" id="KW-0675">Receptor</keyword>
<evidence type="ECO:0000313" key="3">
    <source>
        <dbReference type="Proteomes" id="UP000001940"/>
    </source>
</evidence>
<feature type="transmembrane region" description="Helical" evidence="1">
    <location>
        <begin position="224"/>
        <end position="245"/>
    </location>
</feature>
<dbReference type="Pfam" id="PF10325">
    <property type="entry name" value="7TM_GPCR_Srz"/>
    <property type="match status" value="1"/>
</dbReference>
<keyword evidence="1" id="KW-0472">Membrane</keyword>
<name>Q9XX69_CAEEL</name>
<reference evidence="2 3" key="1">
    <citation type="journal article" date="1998" name="Science">
        <title>Genome sequence of the nematode C. elegans: a platform for investigating biology.</title>
        <authorList>
            <consortium name="The C. elegans sequencing consortium"/>
            <person name="Sulson J.E."/>
            <person name="Waterston R."/>
        </authorList>
    </citation>
    <scope>NUCLEOTIDE SEQUENCE [LARGE SCALE GENOMIC DNA]</scope>
    <source>
        <strain evidence="2 3">Bristol N2</strain>
    </source>
</reference>
<dbReference type="HOGENOM" id="CLU_056063_2_1_1"/>
<dbReference type="InParanoid" id="Q9XX69"/>
<dbReference type="STRING" id="6239.Y102A5C.25.1"/>
<dbReference type="PaxDb" id="6239-Y102A5C.25"/>
<organism evidence="2 3">
    <name type="scientific">Caenorhabditis elegans</name>
    <dbReference type="NCBI Taxonomy" id="6239"/>
    <lineage>
        <taxon>Eukaryota</taxon>
        <taxon>Metazoa</taxon>
        <taxon>Ecdysozoa</taxon>
        <taxon>Nematoda</taxon>
        <taxon>Chromadorea</taxon>
        <taxon>Rhabditida</taxon>
        <taxon>Rhabditina</taxon>
        <taxon>Rhabditomorpha</taxon>
        <taxon>Rhabditoidea</taxon>
        <taxon>Rhabditidae</taxon>
        <taxon>Peloderinae</taxon>
        <taxon>Caenorhabditis</taxon>
    </lineage>
</organism>
<dbReference type="PANTHER" id="PTHR31720:SF16">
    <property type="entry name" value="G PROTEIN-COUPLED RECEPTOR-RELATED"/>
    <property type="match status" value="1"/>
</dbReference>
<dbReference type="KEGG" id="cel:CELE_Y102A5C.25"/>
<feature type="transmembrane region" description="Helical" evidence="1">
    <location>
        <begin position="175"/>
        <end position="203"/>
    </location>
</feature>
<keyword evidence="1" id="KW-0812">Transmembrane</keyword>
<sequence>MLAHDIQRINYYSNLKNFDLILIGLYGLLFFACIIIYTVVLPFYIYANKVNHERDKEILIYPITNHFYKMVIVYYLIFISTCFGVFFYPYLSDSIVLISFIIQGLYSSLNIITQVFHVLLFVLSVERGSLYFFPSSEKLFKSSQNIIKYLYFLIIVKEVSCDMFSAWKYQTVQNVYWINLFLCITCSINDVLVFISAILYIPIVISIRKFVNLQSAQNSKPHKYIFLQTMVVFTFKSIQVLVYLMTNHTGISLTSLFICAIRMSDYITTPLIVQLSYLSCNKRNMKLLLSSMSARKLLSCSERVPPCCHVHLQTTPHI</sequence>
<keyword evidence="3" id="KW-1185">Reference proteome</keyword>
<dbReference type="PIR" id="T26364">
    <property type="entry name" value="T26364"/>
</dbReference>
<dbReference type="OrthoDB" id="5876505at2759"/>
<dbReference type="RefSeq" id="NP_507296.1">
    <property type="nucleotide sequence ID" value="NM_074895.1"/>
</dbReference>
<gene>
    <name evidence="2 4" type="primary">srz-54</name>
    <name evidence="2" type="ORF">CELE_Y102A5C.25</name>
    <name evidence="4" type="ORF">Y102A5C.25</name>
</gene>
<dbReference type="PhylomeDB" id="Q9XX69"/>
<evidence type="ECO:0000256" key="1">
    <source>
        <dbReference type="SAM" id="Phobius"/>
    </source>
</evidence>
<dbReference type="UCSC" id="Y102A5C.25">
    <property type="organism name" value="c. elegans"/>
</dbReference>
<dbReference type="WormBase" id="Y102A5C.25">
    <property type="protein sequence ID" value="CE20397"/>
    <property type="gene ID" value="WBGene00013626"/>
    <property type="gene designation" value="srz-54"/>
</dbReference>
<dbReference type="Proteomes" id="UP000001940">
    <property type="component" value="Chromosome V"/>
</dbReference>
<evidence type="ECO:0000313" key="4">
    <source>
        <dbReference type="WormBase" id="Y102A5C.25"/>
    </source>
</evidence>
<dbReference type="EMBL" id="BX284605">
    <property type="protein sequence ID" value="CAA20966.1"/>
    <property type="molecule type" value="Genomic_DNA"/>
</dbReference>
<accession>Q9XX69</accession>
<feature type="transmembrane region" description="Helical" evidence="1">
    <location>
        <begin position="20"/>
        <end position="46"/>
    </location>
</feature>